<dbReference type="RefSeq" id="XP_024673129.1">
    <property type="nucleotide sequence ID" value="XM_024812143.1"/>
</dbReference>
<evidence type="ECO:0000313" key="4">
    <source>
        <dbReference type="Proteomes" id="UP000234585"/>
    </source>
</evidence>
<protein>
    <submittedName>
        <fullName evidence="3">Uncharacterized protein</fullName>
    </submittedName>
</protein>
<keyword evidence="2" id="KW-1133">Transmembrane helix</keyword>
<gene>
    <name evidence="3" type="ORF">BDW47DRAFT_103718</name>
</gene>
<evidence type="ECO:0000256" key="1">
    <source>
        <dbReference type="SAM" id="MobiDB-lite"/>
    </source>
</evidence>
<dbReference type="GeneID" id="36519303"/>
<accession>A0A2I2FES2</accession>
<name>A0A2I2FES2_ASPCN</name>
<evidence type="ECO:0000313" key="3">
    <source>
        <dbReference type="EMBL" id="PLB39117.1"/>
    </source>
</evidence>
<dbReference type="Proteomes" id="UP000234585">
    <property type="component" value="Unassembled WGS sequence"/>
</dbReference>
<feature type="region of interest" description="Disordered" evidence="1">
    <location>
        <begin position="71"/>
        <end position="94"/>
    </location>
</feature>
<dbReference type="AlphaFoldDB" id="A0A2I2FES2"/>
<keyword evidence="2" id="KW-0472">Membrane</keyword>
<organism evidence="3 4">
    <name type="scientific">Aspergillus candidus</name>
    <dbReference type="NCBI Taxonomy" id="41067"/>
    <lineage>
        <taxon>Eukaryota</taxon>
        <taxon>Fungi</taxon>
        <taxon>Dikarya</taxon>
        <taxon>Ascomycota</taxon>
        <taxon>Pezizomycotina</taxon>
        <taxon>Eurotiomycetes</taxon>
        <taxon>Eurotiomycetidae</taxon>
        <taxon>Eurotiales</taxon>
        <taxon>Aspergillaceae</taxon>
        <taxon>Aspergillus</taxon>
        <taxon>Aspergillus subgen. Circumdati</taxon>
    </lineage>
</organism>
<dbReference type="EMBL" id="KZ559131">
    <property type="protein sequence ID" value="PLB39117.1"/>
    <property type="molecule type" value="Genomic_DNA"/>
</dbReference>
<keyword evidence="4" id="KW-1185">Reference proteome</keyword>
<feature type="transmembrane region" description="Helical" evidence="2">
    <location>
        <begin position="6"/>
        <end position="25"/>
    </location>
</feature>
<evidence type="ECO:0000256" key="2">
    <source>
        <dbReference type="SAM" id="Phobius"/>
    </source>
</evidence>
<sequence length="94" mass="10153">MRPYILPIPISCTYIISPFIAHVINTRSPTNIRPRVCSVHAALIDCSREEGTPGAKCERMESSGRGCGAGNGYRESLHLPNPPPIHATLHPGPP</sequence>
<dbReference type="OrthoDB" id="434393at2759"/>
<feature type="compositionally biased region" description="Pro residues" evidence="1">
    <location>
        <begin position="80"/>
        <end position="94"/>
    </location>
</feature>
<keyword evidence="2" id="KW-0812">Transmembrane</keyword>
<proteinExistence type="predicted"/>
<reference evidence="3 4" key="1">
    <citation type="submission" date="2017-12" db="EMBL/GenBank/DDBJ databases">
        <authorList>
            <consortium name="DOE Joint Genome Institute"/>
            <person name="Haridas S."/>
            <person name="Kjaerbolling I."/>
            <person name="Vesth T.C."/>
            <person name="Frisvad J.C."/>
            <person name="Nybo J.L."/>
            <person name="Theobald S."/>
            <person name="Kuo A."/>
            <person name="Bowyer P."/>
            <person name="Matsuda Y."/>
            <person name="Mondo S."/>
            <person name="Lyhne E.K."/>
            <person name="Kogle M.E."/>
            <person name="Clum A."/>
            <person name="Lipzen A."/>
            <person name="Salamov A."/>
            <person name="Ngan C.Y."/>
            <person name="Daum C."/>
            <person name="Chiniquy J."/>
            <person name="Barry K."/>
            <person name="LaButti K."/>
            <person name="Simmons B.A."/>
            <person name="Magnuson J.K."/>
            <person name="Mortensen U.H."/>
            <person name="Larsen T.O."/>
            <person name="Grigoriev I.V."/>
            <person name="Baker S.E."/>
            <person name="Andersen M.R."/>
            <person name="Nordberg H.P."/>
            <person name="Cantor M.N."/>
            <person name="Hua S.X."/>
        </authorList>
    </citation>
    <scope>NUCLEOTIDE SEQUENCE [LARGE SCALE GENOMIC DNA]</scope>
    <source>
        <strain evidence="3 4">CBS 102.13</strain>
    </source>
</reference>